<evidence type="ECO:0000313" key="2">
    <source>
        <dbReference type="Proteomes" id="UP001335648"/>
    </source>
</evidence>
<keyword evidence="2" id="KW-1185">Reference proteome</keyword>
<dbReference type="AlphaFoldDB" id="A0AAN8C940"/>
<organism evidence="1 2">
    <name type="scientific">Champsocephalus esox</name>
    <name type="common">pike icefish</name>
    <dbReference type="NCBI Taxonomy" id="159716"/>
    <lineage>
        <taxon>Eukaryota</taxon>
        <taxon>Metazoa</taxon>
        <taxon>Chordata</taxon>
        <taxon>Craniata</taxon>
        <taxon>Vertebrata</taxon>
        <taxon>Euteleostomi</taxon>
        <taxon>Actinopterygii</taxon>
        <taxon>Neopterygii</taxon>
        <taxon>Teleostei</taxon>
        <taxon>Neoteleostei</taxon>
        <taxon>Acanthomorphata</taxon>
        <taxon>Eupercaria</taxon>
        <taxon>Perciformes</taxon>
        <taxon>Notothenioidei</taxon>
        <taxon>Channichthyidae</taxon>
        <taxon>Champsocephalus</taxon>
    </lineage>
</organism>
<reference evidence="1 2" key="1">
    <citation type="journal article" date="2023" name="Mol. Biol. Evol.">
        <title>Genomics of Secondarily Temperate Adaptation in the Only Non-Antarctic Icefish.</title>
        <authorList>
            <person name="Rivera-Colon A.G."/>
            <person name="Rayamajhi N."/>
            <person name="Minhas B.F."/>
            <person name="Madrigal G."/>
            <person name="Bilyk K.T."/>
            <person name="Yoon V."/>
            <person name="Hune M."/>
            <person name="Gregory S."/>
            <person name="Cheng C.H.C."/>
            <person name="Catchen J.M."/>
        </authorList>
    </citation>
    <scope>NUCLEOTIDE SEQUENCE [LARGE SCALE GENOMIC DNA]</scope>
    <source>
        <strain evidence="1">JC2023a</strain>
    </source>
</reference>
<dbReference type="EMBL" id="JAULUE010002052">
    <property type="protein sequence ID" value="KAK5899267.1"/>
    <property type="molecule type" value="Genomic_DNA"/>
</dbReference>
<gene>
    <name evidence="1" type="ORF">CesoFtcFv8_008763</name>
</gene>
<accession>A0AAN8C940</accession>
<name>A0AAN8C940_9TELE</name>
<sequence length="131" mass="13773">MKRTDVLVVSEKQQCGCCSVRLLLGAPANQSRSAAIQVLWGLEKHDIMHSPVPPCENKEYNIFISLLQTTVDDTSVCTVIPHGPVLKTHLGSGPGAPACAAESGRGIRPHVRVMADGEATLSVDGTAVMGA</sequence>
<comment type="caution">
    <text evidence="1">The sequence shown here is derived from an EMBL/GenBank/DDBJ whole genome shotgun (WGS) entry which is preliminary data.</text>
</comment>
<proteinExistence type="predicted"/>
<protein>
    <submittedName>
        <fullName evidence="1">Uncharacterized protein</fullName>
    </submittedName>
</protein>
<evidence type="ECO:0000313" key="1">
    <source>
        <dbReference type="EMBL" id="KAK5899267.1"/>
    </source>
</evidence>
<dbReference type="Proteomes" id="UP001335648">
    <property type="component" value="Unassembled WGS sequence"/>
</dbReference>